<dbReference type="NCBIfam" id="TIGR01066">
    <property type="entry name" value="rplM_bact"/>
    <property type="match status" value="1"/>
</dbReference>
<evidence type="ECO:0000256" key="3">
    <source>
        <dbReference type="ARBA" id="ARBA00023274"/>
    </source>
</evidence>
<evidence type="ECO:0000256" key="2">
    <source>
        <dbReference type="ARBA" id="ARBA00022980"/>
    </source>
</evidence>
<dbReference type="Proteomes" id="UP001519460">
    <property type="component" value="Unassembled WGS sequence"/>
</dbReference>
<dbReference type="SUPFAM" id="SSF52161">
    <property type="entry name" value="Ribosomal protein L13"/>
    <property type="match status" value="1"/>
</dbReference>
<keyword evidence="5" id="KW-1185">Reference proteome</keyword>
<evidence type="ECO:0008006" key="6">
    <source>
        <dbReference type="Google" id="ProtNLM"/>
    </source>
</evidence>
<organism evidence="4 5">
    <name type="scientific">Batillaria attramentaria</name>
    <dbReference type="NCBI Taxonomy" id="370345"/>
    <lineage>
        <taxon>Eukaryota</taxon>
        <taxon>Metazoa</taxon>
        <taxon>Spiralia</taxon>
        <taxon>Lophotrochozoa</taxon>
        <taxon>Mollusca</taxon>
        <taxon>Gastropoda</taxon>
        <taxon>Caenogastropoda</taxon>
        <taxon>Sorbeoconcha</taxon>
        <taxon>Cerithioidea</taxon>
        <taxon>Batillariidae</taxon>
        <taxon>Batillaria</taxon>
    </lineage>
</organism>
<dbReference type="EMBL" id="JACVVK020000027">
    <property type="protein sequence ID" value="KAK7502199.1"/>
    <property type="molecule type" value="Genomic_DNA"/>
</dbReference>
<dbReference type="PANTHER" id="PTHR11545:SF2">
    <property type="entry name" value="LARGE RIBOSOMAL SUBUNIT PROTEIN UL13M"/>
    <property type="match status" value="1"/>
</dbReference>
<dbReference type="GO" id="GO:1990904">
    <property type="term" value="C:ribonucleoprotein complex"/>
    <property type="evidence" value="ECO:0007669"/>
    <property type="project" value="UniProtKB-KW"/>
</dbReference>
<accession>A0ABD0LRM3</accession>
<proteinExistence type="inferred from homology"/>
<sequence>MAYRRVQQWSVFARTWWLYDAAHQCPNLSAHRVIPYLQGKHKPIYHPLSDVGDHVVVINTKEVAMQGEYWRRFKYFHHTGYPGGFSEASAWRVHEIDPTRVMHQAVYCRLPGNLLRKGLMRRLHLYPDDAVPDEIMENISDQIRQVQEIPKRLDEYTEEEIQEFPKLFDCCWYGSMQFYRGVVLLFQARGSCERRVQEAFDKEKAEETLHNMNNADTVEQLVWWFEMRVLHVELHLIG</sequence>
<dbReference type="InterPro" id="IPR036899">
    <property type="entry name" value="Ribosomal_uL13_sf"/>
</dbReference>
<keyword evidence="2" id="KW-0689">Ribosomal protein</keyword>
<evidence type="ECO:0000313" key="5">
    <source>
        <dbReference type="Proteomes" id="UP001519460"/>
    </source>
</evidence>
<dbReference type="Gene3D" id="3.90.1180.10">
    <property type="entry name" value="Ribosomal protein L13"/>
    <property type="match status" value="1"/>
</dbReference>
<protein>
    <recommendedName>
        <fullName evidence="6">39S ribosomal protein L13, mitochondrial</fullName>
    </recommendedName>
</protein>
<evidence type="ECO:0000313" key="4">
    <source>
        <dbReference type="EMBL" id="KAK7502199.1"/>
    </source>
</evidence>
<gene>
    <name evidence="4" type="ORF">BaRGS_00006563</name>
</gene>
<keyword evidence="3" id="KW-0687">Ribonucleoprotein</keyword>
<dbReference type="HAMAP" id="MF_01366">
    <property type="entry name" value="Ribosomal_uL13"/>
    <property type="match status" value="1"/>
</dbReference>
<dbReference type="InterPro" id="IPR005823">
    <property type="entry name" value="Ribosomal_uL13_bac-type"/>
</dbReference>
<dbReference type="InterPro" id="IPR005822">
    <property type="entry name" value="Ribosomal_uL13"/>
</dbReference>
<dbReference type="PANTHER" id="PTHR11545">
    <property type="entry name" value="RIBOSOMAL PROTEIN L13"/>
    <property type="match status" value="1"/>
</dbReference>
<evidence type="ECO:0000256" key="1">
    <source>
        <dbReference type="ARBA" id="ARBA00006227"/>
    </source>
</evidence>
<comment type="similarity">
    <text evidence="1">Belongs to the universal ribosomal protein uL13 family.</text>
</comment>
<dbReference type="Pfam" id="PF00572">
    <property type="entry name" value="Ribosomal_L13"/>
    <property type="match status" value="1"/>
</dbReference>
<dbReference type="FunFam" id="3.90.1180.10:FF:000005">
    <property type="entry name" value="39S ribosomal protein L13, mitochondrial"/>
    <property type="match status" value="1"/>
</dbReference>
<reference evidence="4 5" key="1">
    <citation type="journal article" date="2023" name="Sci. Data">
        <title>Genome assembly of the Korean intertidal mud-creeper Batillaria attramentaria.</title>
        <authorList>
            <person name="Patra A.K."/>
            <person name="Ho P.T."/>
            <person name="Jun S."/>
            <person name="Lee S.J."/>
            <person name="Kim Y."/>
            <person name="Won Y.J."/>
        </authorList>
    </citation>
    <scope>NUCLEOTIDE SEQUENCE [LARGE SCALE GENOMIC DNA]</scope>
    <source>
        <strain evidence="4">Wonlab-2016</strain>
    </source>
</reference>
<dbReference type="CDD" id="cd00392">
    <property type="entry name" value="Ribosomal_L13"/>
    <property type="match status" value="1"/>
</dbReference>
<dbReference type="GO" id="GO:0005840">
    <property type="term" value="C:ribosome"/>
    <property type="evidence" value="ECO:0007669"/>
    <property type="project" value="UniProtKB-KW"/>
</dbReference>
<comment type="caution">
    <text evidence="4">The sequence shown here is derived from an EMBL/GenBank/DDBJ whole genome shotgun (WGS) entry which is preliminary data.</text>
</comment>
<dbReference type="AlphaFoldDB" id="A0ABD0LRM3"/>
<name>A0ABD0LRM3_9CAEN</name>